<reference evidence="1 2" key="1">
    <citation type="submission" date="2011-10" db="EMBL/GenBank/DDBJ databases">
        <authorList>
            <person name="Genoscope - CEA"/>
        </authorList>
    </citation>
    <scope>NUCLEOTIDE SEQUENCE [LARGE SCALE GENOMIC DNA]</scope>
    <source>
        <strain evidence="1 2">RCC 1105</strain>
    </source>
</reference>
<name>K8E8U9_9CHLO</name>
<keyword evidence="2" id="KW-1185">Reference proteome</keyword>
<evidence type="ECO:0000313" key="1">
    <source>
        <dbReference type="EMBL" id="CCO14036.1"/>
    </source>
</evidence>
<protein>
    <submittedName>
        <fullName evidence="1">Uncharacterized protein</fullName>
    </submittedName>
</protein>
<gene>
    <name evidence="1" type="ORF">Bathy01g04410</name>
</gene>
<dbReference type="KEGG" id="bpg:Bathy01g04410"/>
<sequence>MRVNKKNNDIITCSSVLNHLRSKRVCVFYSLLFLALLEVRTYSRKTTSIDWRDSRRVIFSRFLPRAMVASTVFEADSARCFHSLNALGRANIATRQVLLWSVVLVPGDANSVWNLSAQQYYQRETGNLKSFQQQPRFQIQVRVLDLYLESLAHKQEHLWRKEEFNLYDKNLQPLHPEPPDKRTGIGLSLSSLGRCLLEEVVSSKFSKSTAIGERVSNYNLNVRV</sequence>
<dbReference type="GeneID" id="19018176"/>
<proteinExistence type="predicted"/>
<dbReference type="RefSeq" id="XP_007515157.1">
    <property type="nucleotide sequence ID" value="XM_007515095.1"/>
</dbReference>
<dbReference type="OrthoDB" id="10648102at2759"/>
<dbReference type="AlphaFoldDB" id="K8E8U9"/>
<accession>K8E8U9</accession>
<evidence type="ECO:0000313" key="2">
    <source>
        <dbReference type="Proteomes" id="UP000198341"/>
    </source>
</evidence>
<organism evidence="1 2">
    <name type="scientific">Bathycoccus prasinos</name>
    <dbReference type="NCBI Taxonomy" id="41875"/>
    <lineage>
        <taxon>Eukaryota</taxon>
        <taxon>Viridiplantae</taxon>
        <taxon>Chlorophyta</taxon>
        <taxon>Mamiellophyceae</taxon>
        <taxon>Mamiellales</taxon>
        <taxon>Bathycoccaceae</taxon>
        <taxon>Bathycoccus</taxon>
    </lineage>
</organism>
<dbReference type="EMBL" id="FO082278">
    <property type="protein sequence ID" value="CCO14036.1"/>
    <property type="molecule type" value="Genomic_DNA"/>
</dbReference>
<dbReference type="Proteomes" id="UP000198341">
    <property type="component" value="Chromosome 1"/>
</dbReference>